<protein>
    <submittedName>
        <fullName evidence="1">Uncharacterized protein</fullName>
    </submittedName>
</protein>
<dbReference type="Proteomes" id="UP000292052">
    <property type="component" value="Unassembled WGS sequence"/>
</dbReference>
<proteinExistence type="predicted"/>
<comment type="caution">
    <text evidence="1">The sequence shown here is derived from an EMBL/GenBank/DDBJ whole genome shotgun (WGS) entry which is preliminary data.</text>
</comment>
<dbReference type="AlphaFoldDB" id="A0A482VAD0"/>
<dbReference type="EMBL" id="QDEB01120874">
    <property type="protein sequence ID" value="RZB40235.1"/>
    <property type="molecule type" value="Genomic_DNA"/>
</dbReference>
<gene>
    <name evidence="1" type="ORF">BDFB_011384</name>
</gene>
<keyword evidence="2" id="KW-1185">Reference proteome</keyword>
<organism evidence="1 2">
    <name type="scientific">Asbolus verrucosus</name>
    <name type="common">Desert ironclad beetle</name>
    <dbReference type="NCBI Taxonomy" id="1661398"/>
    <lineage>
        <taxon>Eukaryota</taxon>
        <taxon>Metazoa</taxon>
        <taxon>Ecdysozoa</taxon>
        <taxon>Arthropoda</taxon>
        <taxon>Hexapoda</taxon>
        <taxon>Insecta</taxon>
        <taxon>Pterygota</taxon>
        <taxon>Neoptera</taxon>
        <taxon>Endopterygota</taxon>
        <taxon>Coleoptera</taxon>
        <taxon>Polyphaga</taxon>
        <taxon>Cucujiformia</taxon>
        <taxon>Tenebrionidae</taxon>
        <taxon>Pimeliinae</taxon>
        <taxon>Asbolus</taxon>
    </lineage>
</organism>
<reference evidence="1 2" key="1">
    <citation type="submission" date="2017-03" db="EMBL/GenBank/DDBJ databases">
        <title>Genome of the blue death feigning beetle - Asbolus verrucosus.</title>
        <authorList>
            <person name="Rider S.D."/>
        </authorList>
    </citation>
    <scope>NUCLEOTIDE SEQUENCE [LARGE SCALE GENOMIC DNA]</scope>
    <source>
        <strain evidence="1">Butters</strain>
        <tissue evidence="1">Head and leg muscle</tissue>
    </source>
</reference>
<dbReference type="OrthoDB" id="6784110at2759"/>
<accession>A0A482VAD0</accession>
<name>A0A482VAD0_ASBVE</name>
<evidence type="ECO:0000313" key="1">
    <source>
        <dbReference type="EMBL" id="RZB40235.1"/>
    </source>
</evidence>
<sequence>MHIGRIFYQGIVTVGDVTAFKSRKGNVQLWFPFKKVEHAANFYEVLIYTVNDIDPRMSADESF</sequence>
<evidence type="ECO:0000313" key="2">
    <source>
        <dbReference type="Proteomes" id="UP000292052"/>
    </source>
</evidence>